<name>A0ABS7S558_9MICO</name>
<accession>A0ABS7S558</accession>
<feature type="domain" description="GP-PDE" evidence="1">
    <location>
        <begin position="5"/>
        <end position="229"/>
    </location>
</feature>
<gene>
    <name evidence="2" type="ORF">KCQ71_04935</name>
</gene>
<dbReference type="InterPro" id="IPR017946">
    <property type="entry name" value="PLC-like_Pdiesterase_TIM-brl"/>
</dbReference>
<dbReference type="Pfam" id="PF00459">
    <property type="entry name" value="Inositol_P"/>
    <property type="match status" value="1"/>
</dbReference>
<evidence type="ECO:0000259" key="1">
    <source>
        <dbReference type="PROSITE" id="PS51704"/>
    </source>
</evidence>
<dbReference type="Proteomes" id="UP000826651">
    <property type="component" value="Unassembled WGS sequence"/>
</dbReference>
<dbReference type="PANTHER" id="PTHR20854:SF4">
    <property type="entry name" value="INOSITOL-1-MONOPHOSPHATASE-RELATED"/>
    <property type="match status" value="1"/>
</dbReference>
<organism evidence="2 3">
    <name type="scientific">Occultella gossypii</name>
    <dbReference type="NCBI Taxonomy" id="2800820"/>
    <lineage>
        <taxon>Bacteria</taxon>
        <taxon>Bacillati</taxon>
        <taxon>Actinomycetota</taxon>
        <taxon>Actinomycetes</taxon>
        <taxon>Micrococcales</taxon>
        <taxon>Ruaniaceae</taxon>
        <taxon>Occultella</taxon>
    </lineage>
</organism>
<dbReference type="Gene3D" id="3.20.20.190">
    <property type="entry name" value="Phosphatidylinositol (PI) phosphodiesterase"/>
    <property type="match status" value="1"/>
</dbReference>
<dbReference type="Pfam" id="PF03009">
    <property type="entry name" value="GDPD"/>
    <property type="match status" value="1"/>
</dbReference>
<dbReference type="RefSeq" id="WP_223403473.1">
    <property type="nucleotide sequence ID" value="NZ_JAGSHT010000005.1"/>
</dbReference>
<dbReference type="Gene3D" id="3.30.540.10">
    <property type="entry name" value="Fructose-1,6-Bisphosphatase, subunit A, domain 1"/>
    <property type="match status" value="1"/>
</dbReference>
<dbReference type="CDD" id="cd01637">
    <property type="entry name" value="IMPase_like"/>
    <property type="match status" value="1"/>
</dbReference>
<dbReference type="SUPFAM" id="SSF56655">
    <property type="entry name" value="Carbohydrate phosphatase"/>
    <property type="match status" value="1"/>
</dbReference>
<dbReference type="EMBL" id="JAGSHT010000005">
    <property type="protein sequence ID" value="MBZ2195486.1"/>
    <property type="molecule type" value="Genomic_DNA"/>
</dbReference>
<dbReference type="SUPFAM" id="SSF51695">
    <property type="entry name" value="PLC-like phosphodiesterases"/>
    <property type="match status" value="1"/>
</dbReference>
<protein>
    <submittedName>
        <fullName evidence="2">Inositol monophosphatase</fullName>
    </submittedName>
</protein>
<dbReference type="PANTHER" id="PTHR20854">
    <property type="entry name" value="INOSITOL MONOPHOSPHATASE"/>
    <property type="match status" value="1"/>
</dbReference>
<reference evidence="2 3" key="1">
    <citation type="submission" date="2021-04" db="EMBL/GenBank/DDBJ databases">
        <title>Ruania sp. nov., isolated from sandy soil of mangrove forest.</title>
        <authorList>
            <person name="Ge X."/>
            <person name="Huang R."/>
            <person name="Liu W."/>
        </authorList>
    </citation>
    <scope>NUCLEOTIDE SEQUENCE [LARGE SCALE GENOMIC DNA]</scope>
    <source>
        <strain evidence="2 3">N2-46</strain>
    </source>
</reference>
<keyword evidence="3" id="KW-1185">Reference proteome</keyword>
<evidence type="ECO:0000313" key="2">
    <source>
        <dbReference type="EMBL" id="MBZ2195486.1"/>
    </source>
</evidence>
<dbReference type="Gene3D" id="3.40.190.80">
    <property type="match status" value="1"/>
</dbReference>
<proteinExistence type="predicted"/>
<dbReference type="InterPro" id="IPR030395">
    <property type="entry name" value="GP_PDE_dom"/>
</dbReference>
<comment type="caution">
    <text evidence="2">The sequence shown here is derived from an EMBL/GenBank/DDBJ whole genome shotgun (WGS) entry which is preliminary data.</text>
</comment>
<sequence length="509" mass="53038">MSGSPRLVAHRGLHAEADGGARENTLAAVAAAIGAGLTWIEIDVRVTRDGAVVLLHDATLERLWSDPRAITDVTLDEVVELGGGDRRIPLLSDALRALHGTGCTLLIDIDDPDVAGPAARVVAETPTDAGIAWCGDPQAMARIKEQHPAAAIWTAWYSPEPPAAEDLDGVSVVNAQHLLVGAAFVDAVHTHGVEVAVWTVDDPAQAAHLAALGVDSITTNRALTVRAGTEADAVDQRARQTAIALELAEQAAEMTAHARRDGIQTVETKTGPADHVTEVDRGIERWVQAVLRAQFPEHDVVGEEYGGSANGTRPCWYLDPVDGTANLANGFPWTSFSLALVEHGRPVVGVVFDPVGGTVDGVAAPVPVLAVEGRGTWRAGRRLTTTPTDGADPLSGALVITELNGARTWPGMHDLIDALGERDCTVRIPGSGTATLSGIAMGRGVAAIIHRYSPLDHAAAALVVLEAGGTVLDDDGNPNPHPVGSAIIAGADERAAKALWAQWQACPSS</sequence>
<dbReference type="CDD" id="cd08556">
    <property type="entry name" value="GDPD"/>
    <property type="match status" value="1"/>
</dbReference>
<dbReference type="InterPro" id="IPR000760">
    <property type="entry name" value="Inositol_monophosphatase-like"/>
</dbReference>
<dbReference type="PRINTS" id="PR00377">
    <property type="entry name" value="IMPHPHTASES"/>
</dbReference>
<dbReference type="PROSITE" id="PS51704">
    <property type="entry name" value="GP_PDE"/>
    <property type="match status" value="1"/>
</dbReference>
<evidence type="ECO:0000313" key="3">
    <source>
        <dbReference type="Proteomes" id="UP000826651"/>
    </source>
</evidence>